<proteinExistence type="predicted"/>
<dbReference type="EMBL" id="CM043792">
    <property type="protein sequence ID" value="KAI4821906.1"/>
    <property type="molecule type" value="Genomic_DNA"/>
</dbReference>
<protein>
    <submittedName>
        <fullName evidence="1">Uncharacterized protein</fullName>
    </submittedName>
</protein>
<reference evidence="1" key="1">
    <citation type="submission" date="2022-05" db="EMBL/GenBank/DDBJ databases">
        <title>Chromosome-level genome of Chaenocephalus aceratus.</title>
        <authorList>
            <person name="Park H."/>
        </authorList>
    </citation>
    <scope>NUCLEOTIDE SEQUENCE</scope>
    <source>
        <strain evidence="1">KU_202001</strain>
    </source>
</reference>
<gene>
    <name evidence="1" type="ORF">KUCAC02_007480</name>
</gene>
<accession>A0ACB9X6Y1</accession>
<name>A0ACB9X6Y1_CHAAC</name>
<sequence>MPYMCRQVPTIGRSSDVSVHSPTSSHLYSSSIDFYTQVLDEMGRILEAGNKNFTDQIKARWESFCENTLFFGVWNKLLKPPMGLDKSLNSQTLSPSSALHELYPIIIAAILWGHEWSRKAILIHTDNSAVVEILNKGRSHSLAIMQFLRRLTLISAQHQFILKAAHIPGHENGIADSLSRFQFQKFRNLAPEADLHPIPVPPFSATTFN</sequence>
<dbReference type="Proteomes" id="UP001057452">
    <property type="component" value="Chromosome 8"/>
</dbReference>
<evidence type="ECO:0000313" key="1">
    <source>
        <dbReference type="EMBL" id="KAI4821906.1"/>
    </source>
</evidence>
<organism evidence="1 2">
    <name type="scientific">Chaenocephalus aceratus</name>
    <name type="common">Blackfin icefish</name>
    <name type="synonym">Chaenichthys aceratus</name>
    <dbReference type="NCBI Taxonomy" id="36190"/>
    <lineage>
        <taxon>Eukaryota</taxon>
        <taxon>Metazoa</taxon>
        <taxon>Chordata</taxon>
        <taxon>Craniata</taxon>
        <taxon>Vertebrata</taxon>
        <taxon>Euteleostomi</taxon>
        <taxon>Actinopterygii</taxon>
        <taxon>Neopterygii</taxon>
        <taxon>Teleostei</taxon>
        <taxon>Neoteleostei</taxon>
        <taxon>Acanthomorphata</taxon>
        <taxon>Eupercaria</taxon>
        <taxon>Perciformes</taxon>
        <taxon>Notothenioidei</taxon>
        <taxon>Channichthyidae</taxon>
        <taxon>Chaenocephalus</taxon>
    </lineage>
</organism>
<comment type="caution">
    <text evidence="1">The sequence shown here is derived from an EMBL/GenBank/DDBJ whole genome shotgun (WGS) entry which is preliminary data.</text>
</comment>
<evidence type="ECO:0000313" key="2">
    <source>
        <dbReference type="Proteomes" id="UP001057452"/>
    </source>
</evidence>
<keyword evidence="2" id="KW-1185">Reference proteome</keyword>